<feature type="domain" description="Helicase C-terminal" evidence="3">
    <location>
        <begin position="72"/>
        <end position="225"/>
    </location>
</feature>
<dbReference type="InterPro" id="IPR001650">
    <property type="entry name" value="Helicase_C-like"/>
</dbReference>
<feature type="non-terminal residue" evidence="4">
    <location>
        <position position="273"/>
    </location>
</feature>
<dbReference type="InterPro" id="IPR027417">
    <property type="entry name" value="P-loop_NTPase"/>
</dbReference>
<dbReference type="OrthoDB" id="5857104at2759"/>
<sequence length="273" mass="31205">YRRWILTRNYKALSKGSKGSTSGFLNIMMELKKCCNHCYLIKPPDDNEFYNKQEALQVIVRHPNKIPFALSYLRNLIDRLFNAARGNRVLIFSQMVRMLDILAEYLKYRQFPFQRLDGSIKGELRKQALDHFNAEGSEDFCFLLSTRAGGLGINLASADTVVIFDSDWNPQNDLQAQARAHRIGQKKQVNIYRLVTKGSVEEDILERAKKKMVLDHLVIQRMDTTGKTVLHTGSTPSSSTPFNKEELSAILKFGAEELFKEPEGEEQEPQVSS</sequence>
<accession>A0A7K9M0X5</accession>
<dbReference type="CDD" id="cd18793">
    <property type="entry name" value="SF2_C_SNF"/>
    <property type="match status" value="1"/>
</dbReference>
<dbReference type="Proteomes" id="UP000527232">
    <property type="component" value="Unassembled WGS sequence"/>
</dbReference>
<dbReference type="GO" id="GO:0140658">
    <property type="term" value="F:ATP-dependent chromatin remodeler activity"/>
    <property type="evidence" value="ECO:0007669"/>
    <property type="project" value="TreeGrafter"/>
</dbReference>
<proteinExistence type="predicted"/>
<organism evidence="4 5">
    <name type="scientific">Oceanodroma tethys</name>
    <name type="common">Wedge-rumped storm-petrel</name>
    <name type="synonym">Hydrobates tethys</name>
    <dbReference type="NCBI Taxonomy" id="79633"/>
    <lineage>
        <taxon>Eukaryota</taxon>
        <taxon>Metazoa</taxon>
        <taxon>Chordata</taxon>
        <taxon>Craniata</taxon>
        <taxon>Vertebrata</taxon>
        <taxon>Euteleostomi</taxon>
        <taxon>Archelosauria</taxon>
        <taxon>Archosauria</taxon>
        <taxon>Dinosauria</taxon>
        <taxon>Saurischia</taxon>
        <taxon>Theropoda</taxon>
        <taxon>Coelurosauria</taxon>
        <taxon>Aves</taxon>
        <taxon>Neognathae</taxon>
        <taxon>Neoaves</taxon>
        <taxon>Aequornithes</taxon>
        <taxon>Procellariiformes</taxon>
        <taxon>Hydrobatidae</taxon>
        <taxon>Oceanodroma</taxon>
    </lineage>
</organism>
<dbReference type="PANTHER" id="PTHR45623">
    <property type="entry name" value="CHROMODOMAIN-HELICASE-DNA-BINDING PROTEIN 3-RELATED-RELATED"/>
    <property type="match status" value="1"/>
</dbReference>
<gene>
    <name evidence="4" type="primary">Chd1_0</name>
    <name evidence="4" type="ORF">HYDTET_R07318</name>
</gene>
<dbReference type="AlphaFoldDB" id="A0A7K9M0X5"/>
<dbReference type="Gene3D" id="3.40.50.300">
    <property type="entry name" value="P-loop containing nucleotide triphosphate hydrolases"/>
    <property type="match status" value="1"/>
</dbReference>
<reference evidence="4 5" key="1">
    <citation type="submission" date="2019-09" db="EMBL/GenBank/DDBJ databases">
        <title>Bird 10,000 Genomes (B10K) Project - Family phase.</title>
        <authorList>
            <person name="Zhang G."/>
        </authorList>
    </citation>
    <scope>NUCLEOTIDE SEQUENCE [LARGE SCALE GENOMIC DNA]</scope>
    <source>
        <strain evidence="4">B10K-DU-001-32</strain>
        <tissue evidence="4">Muscle</tissue>
    </source>
</reference>
<evidence type="ECO:0000313" key="5">
    <source>
        <dbReference type="Proteomes" id="UP000527232"/>
    </source>
</evidence>
<keyword evidence="5" id="KW-1185">Reference proteome</keyword>
<dbReference type="PROSITE" id="PS51194">
    <property type="entry name" value="HELICASE_CTER"/>
    <property type="match status" value="1"/>
</dbReference>
<name>A0A7K9M0X5_OCETE</name>
<dbReference type="EMBL" id="VWZR01003287">
    <property type="protein sequence ID" value="NXH67876.1"/>
    <property type="molecule type" value="Genomic_DNA"/>
</dbReference>
<dbReference type="GO" id="GO:0034728">
    <property type="term" value="P:nucleosome organization"/>
    <property type="evidence" value="ECO:0007669"/>
    <property type="project" value="TreeGrafter"/>
</dbReference>
<evidence type="ECO:0000313" key="4">
    <source>
        <dbReference type="EMBL" id="NXH67876.1"/>
    </source>
</evidence>
<feature type="non-terminal residue" evidence="4">
    <location>
        <position position="1"/>
    </location>
</feature>
<dbReference type="GO" id="GO:0003682">
    <property type="term" value="F:chromatin binding"/>
    <property type="evidence" value="ECO:0007669"/>
    <property type="project" value="TreeGrafter"/>
</dbReference>
<protein>
    <submittedName>
        <fullName evidence="4">CHD1 protein</fullName>
    </submittedName>
</protein>
<dbReference type="GO" id="GO:0042393">
    <property type="term" value="F:histone binding"/>
    <property type="evidence" value="ECO:0007669"/>
    <property type="project" value="TreeGrafter"/>
</dbReference>
<dbReference type="GO" id="GO:0016887">
    <property type="term" value="F:ATP hydrolysis activity"/>
    <property type="evidence" value="ECO:0007669"/>
    <property type="project" value="TreeGrafter"/>
</dbReference>
<evidence type="ECO:0000256" key="1">
    <source>
        <dbReference type="ARBA" id="ARBA00022801"/>
    </source>
</evidence>
<dbReference type="SMART" id="SM00490">
    <property type="entry name" value="HELICc"/>
    <property type="match status" value="1"/>
</dbReference>
<dbReference type="GO" id="GO:0005634">
    <property type="term" value="C:nucleus"/>
    <property type="evidence" value="ECO:0007669"/>
    <property type="project" value="TreeGrafter"/>
</dbReference>
<dbReference type="GO" id="GO:0000785">
    <property type="term" value="C:chromatin"/>
    <property type="evidence" value="ECO:0007669"/>
    <property type="project" value="TreeGrafter"/>
</dbReference>
<dbReference type="PANTHER" id="PTHR45623:SF7">
    <property type="entry name" value="CHROMODOMAIN-HELICASE-DNA-BINDING PROTEIN 1"/>
    <property type="match status" value="1"/>
</dbReference>
<keyword evidence="2" id="KW-0539">Nucleus</keyword>
<dbReference type="GO" id="GO:0003677">
    <property type="term" value="F:DNA binding"/>
    <property type="evidence" value="ECO:0007669"/>
    <property type="project" value="TreeGrafter"/>
</dbReference>
<keyword evidence="1" id="KW-0378">Hydrolase</keyword>
<dbReference type="Pfam" id="PF00271">
    <property type="entry name" value="Helicase_C"/>
    <property type="match status" value="1"/>
</dbReference>
<evidence type="ECO:0000256" key="2">
    <source>
        <dbReference type="ARBA" id="ARBA00023242"/>
    </source>
</evidence>
<comment type="caution">
    <text evidence="4">The sequence shown here is derived from an EMBL/GenBank/DDBJ whole genome shotgun (WGS) entry which is preliminary data.</text>
</comment>
<dbReference type="SUPFAM" id="SSF52540">
    <property type="entry name" value="P-loop containing nucleoside triphosphate hydrolases"/>
    <property type="match status" value="1"/>
</dbReference>
<evidence type="ECO:0000259" key="3">
    <source>
        <dbReference type="PROSITE" id="PS51194"/>
    </source>
</evidence>
<dbReference type="InterPro" id="IPR049730">
    <property type="entry name" value="SNF2/RAD54-like_C"/>
</dbReference>